<dbReference type="Pfam" id="PF18087">
    <property type="entry name" value="RuBisCo_chap_C"/>
    <property type="match status" value="1"/>
</dbReference>
<protein>
    <recommendedName>
        <fullName evidence="1">Rubisco accumulation factor 1 C-terminal domain-containing protein</fullName>
    </recommendedName>
</protein>
<dbReference type="AlphaFoldDB" id="A0A7S4A6Y5"/>
<gene>
    <name evidence="2" type="ORF">PCAL00307_LOCUS21206</name>
    <name evidence="3" type="ORF">PECAL_3P20390</name>
</gene>
<dbReference type="EMBL" id="CAKKNE010000003">
    <property type="protein sequence ID" value="CAH0372064.1"/>
    <property type="molecule type" value="Genomic_DNA"/>
</dbReference>
<name>A0A7S4A6Y5_9STRA</name>
<feature type="domain" description="Rubisco accumulation factor 1 C-terminal" evidence="1">
    <location>
        <begin position="79"/>
        <end position="219"/>
    </location>
</feature>
<reference evidence="2" key="1">
    <citation type="submission" date="2021-01" db="EMBL/GenBank/DDBJ databases">
        <authorList>
            <person name="Corre E."/>
            <person name="Pelletier E."/>
            <person name="Niang G."/>
            <person name="Scheremetjew M."/>
            <person name="Finn R."/>
            <person name="Kale V."/>
            <person name="Holt S."/>
            <person name="Cochrane G."/>
            <person name="Meng A."/>
            <person name="Brown T."/>
            <person name="Cohen L."/>
        </authorList>
    </citation>
    <scope>NUCLEOTIDE SEQUENCE</scope>
    <source>
        <strain evidence="2">CCMP1756</strain>
    </source>
</reference>
<accession>A0A7S4A6Y5</accession>
<dbReference type="OrthoDB" id="194277at2759"/>
<keyword evidence="4" id="KW-1185">Reference proteome</keyword>
<evidence type="ECO:0000313" key="2">
    <source>
        <dbReference type="EMBL" id="CAE0705756.1"/>
    </source>
</evidence>
<evidence type="ECO:0000313" key="4">
    <source>
        <dbReference type="Proteomes" id="UP000789595"/>
    </source>
</evidence>
<dbReference type="InterPro" id="IPR040858">
    <property type="entry name" value="Raf1_C"/>
</dbReference>
<proteinExistence type="predicted"/>
<evidence type="ECO:0000259" key="1">
    <source>
        <dbReference type="Pfam" id="PF18087"/>
    </source>
</evidence>
<sequence>MQRATLLLAGAAALQAPVARQPRRTILRSEPAGGWDTSRYGEAGTALTMADESPFASAPQAEVQSVGEGLHGEASCFLPLDQLDNGVLWPRIVRVAGIYPGLTQAEVTAVPMAPEPPEQDGLWLFDFPDAHGAEYGVVAMPGSDLICGALDPVAIVASSGSLGLMIDEKECLVIIDRGEIDFSDRSFFCYADANGNCSIRRMDDAYDGWTILGKVACVTLPWDADSMAKKGTWMEEDD</sequence>
<organism evidence="2">
    <name type="scientific">Pelagomonas calceolata</name>
    <dbReference type="NCBI Taxonomy" id="35677"/>
    <lineage>
        <taxon>Eukaryota</taxon>
        <taxon>Sar</taxon>
        <taxon>Stramenopiles</taxon>
        <taxon>Ochrophyta</taxon>
        <taxon>Pelagophyceae</taxon>
        <taxon>Pelagomonadales</taxon>
        <taxon>Pelagomonadaceae</taxon>
        <taxon>Pelagomonas</taxon>
    </lineage>
</organism>
<dbReference type="Proteomes" id="UP000789595">
    <property type="component" value="Unassembled WGS sequence"/>
</dbReference>
<dbReference type="EMBL" id="HBIW01024594">
    <property type="protein sequence ID" value="CAE0705756.1"/>
    <property type="molecule type" value="Transcribed_RNA"/>
</dbReference>
<reference evidence="3" key="2">
    <citation type="submission" date="2021-11" db="EMBL/GenBank/DDBJ databases">
        <authorList>
            <consortium name="Genoscope - CEA"/>
            <person name="William W."/>
        </authorList>
    </citation>
    <scope>NUCLEOTIDE SEQUENCE</scope>
</reference>
<evidence type="ECO:0000313" key="3">
    <source>
        <dbReference type="EMBL" id="CAH0372064.1"/>
    </source>
</evidence>